<dbReference type="Pfam" id="PF14218">
    <property type="entry name" value="COP23"/>
    <property type="match status" value="1"/>
</dbReference>
<dbReference type="Proteomes" id="UP000282574">
    <property type="component" value="Unassembled WGS sequence"/>
</dbReference>
<name>A0AB37UMH6_9CYAN</name>
<feature type="region of interest" description="Disordered" evidence="1">
    <location>
        <begin position="197"/>
        <end position="222"/>
    </location>
</feature>
<evidence type="ECO:0000256" key="1">
    <source>
        <dbReference type="SAM" id="MobiDB-lite"/>
    </source>
</evidence>
<feature type="compositionally biased region" description="Polar residues" evidence="1">
    <location>
        <begin position="208"/>
        <end position="222"/>
    </location>
</feature>
<accession>A0AB37UMH6</accession>
<proteinExistence type="predicted"/>
<evidence type="ECO:0000313" key="3">
    <source>
        <dbReference type="EMBL" id="RUT12575.1"/>
    </source>
</evidence>
<sequence>MKFKFPIFVLVASLTCASAIGFQDRVGAQNTSRTQVSPQNTSNQATTFVCVRSGNGFATVAARGNQRSAPMITWQRQVSAEYTPQERCQLVSQKLTKAVAANGGRLSNLLLTTGIIRNETVICYVNSGASCDTSNTLFTLSPENAKNPGAALANLLRFGQRADYSAIRESASGEGETATTGAIDMEAAVEEAFSAGYESAGTGASEASPVQQPSNSPANSSW</sequence>
<keyword evidence="4" id="KW-1185">Reference proteome</keyword>
<feature type="signal peptide" evidence="2">
    <location>
        <begin position="1"/>
        <end position="21"/>
    </location>
</feature>
<evidence type="ECO:0000256" key="2">
    <source>
        <dbReference type="SAM" id="SignalP"/>
    </source>
</evidence>
<dbReference type="EMBL" id="RSCK01000013">
    <property type="protein sequence ID" value="RUT12575.1"/>
    <property type="molecule type" value="Genomic_DNA"/>
</dbReference>
<evidence type="ECO:0000313" key="4">
    <source>
        <dbReference type="Proteomes" id="UP000282574"/>
    </source>
</evidence>
<comment type="caution">
    <text evidence="3">The sequence shown here is derived from an EMBL/GenBank/DDBJ whole genome shotgun (WGS) entry which is preliminary data.</text>
</comment>
<organism evidence="3 4">
    <name type="scientific">Chroococcidiopsis cubana SAG 39.79</name>
    <dbReference type="NCBI Taxonomy" id="388085"/>
    <lineage>
        <taxon>Bacteria</taxon>
        <taxon>Bacillati</taxon>
        <taxon>Cyanobacteriota</taxon>
        <taxon>Cyanophyceae</taxon>
        <taxon>Chroococcidiopsidales</taxon>
        <taxon>Chroococcidiopsidaceae</taxon>
        <taxon>Chroococcidiopsis</taxon>
    </lineage>
</organism>
<reference evidence="3 4" key="1">
    <citation type="journal article" date="2019" name="Genome Biol. Evol.">
        <title>Day and night: Metabolic profiles and evolutionary relationships of six axenic non-marine cyanobacteria.</title>
        <authorList>
            <person name="Will S.E."/>
            <person name="Henke P."/>
            <person name="Boedeker C."/>
            <person name="Huang S."/>
            <person name="Brinkmann H."/>
            <person name="Rohde M."/>
            <person name="Jarek M."/>
            <person name="Friedl T."/>
            <person name="Seufert S."/>
            <person name="Schumacher M."/>
            <person name="Overmann J."/>
            <person name="Neumann-Schaal M."/>
            <person name="Petersen J."/>
        </authorList>
    </citation>
    <scope>NUCLEOTIDE SEQUENCE [LARGE SCALE GENOMIC DNA]</scope>
    <source>
        <strain evidence="3 4">SAG 39.79</strain>
    </source>
</reference>
<dbReference type="RefSeq" id="WP_106167818.1">
    <property type="nucleotide sequence ID" value="NZ_JAVKZF010000007.1"/>
</dbReference>
<evidence type="ECO:0008006" key="5">
    <source>
        <dbReference type="Google" id="ProtNLM"/>
    </source>
</evidence>
<dbReference type="AlphaFoldDB" id="A0AB37UMH6"/>
<dbReference type="InterPro" id="IPR025478">
    <property type="entry name" value="COP23"/>
</dbReference>
<protein>
    <recommendedName>
        <fullName evidence="5">Ig-like domain-containing protein</fullName>
    </recommendedName>
</protein>
<keyword evidence="2" id="KW-0732">Signal</keyword>
<gene>
    <name evidence="3" type="ORF">DSM107010_21670</name>
</gene>
<feature type="chain" id="PRO_5044324816" description="Ig-like domain-containing protein" evidence="2">
    <location>
        <begin position="22"/>
        <end position="222"/>
    </location>
</feature>